<dbReference type="Pfam" id="PF14383">
    <property type="entry name" value="VARLMGL"/>
    <property type="match status" value="1"/>
</dbReference>
<dbReference type="InterPro" id="IPR033334">
    <property type="entry name" value="LNG1/2"/>
</dbReference>
<feature type="region of interest" description="Disordered" evidence="1">
    <location>
        <begin position="584"/>
        <end position="726"/>
    </location>
</feature>
<feature type="compositionally biased region" description="Basic and acidic residues" evidence="1">
    <location>
        <begin position="396"/>
        <end position="411"/>
    </location>
</feature>
<feature type="compositionally biased region" description="Low complexity" evidence="1">
    <location>
        <begin position="642"/>
        <end position="651"/>
    </location>
</feature>
<feature type="compositionally biased region" description="Low complexity" evidence="1">
    <location>
        <begin position="295"/>
        <end position="311"/>
    </location>
</feature>
<feature type="compositionally biased region" description="Low complexity" evidence="1">
    <location>
        <begin position="683"/>
        <end position="692"/>
    </location>
</feature>
<feature type="region of interest" description="Disordered" evidence="1">
    <location>
        <begin position="520"/>
        <end position="544"/>
    </location>
</feature>
<dbReference type="PANTHER" id="PTHR31680:SF4">
    <property type="entry name" value="LONGIFOLIA PROTEIN"/>
    <property type="match status" value="1"/>
</dbReference>
<evidence type="ECO:0000313" key="5">
    <source>
        <dbReference type="RefSeq" id="XP_030533157.2"/>
    </source>
</evidence>
<dbReference type="PANTHER" id="PTHR31680">
    <property type="entry name" value="LONGIFOLIA PROTEIN"/>
    <property type="match status" value="1"/>
</dbReference>
<organism evidence="4 5">
    <name type="scientific">Rhodamnia argentea</name>
    <dbReference type="NCBI Taxonomy" id="178133"/>
    <lineage>
        <taxon>Eukaryota</taxon>
        <taxon>Viridiplantae</taxon>
        <taxon>Streptophyta</taxon>
        <taxon>Embryophyta</taxon>
        <taxon>Tracheophyta</taxon>
        <taxon>Spermatophyta</taxon>
        <taxon>Magnoliopsida</taxon>
        <taxon>eudicotyledons</taxon>
        <taxon>Gunneridae</taxon>
        <taxon>Pentapetalae</taxon>
        <taxon>rosids</taxon>
        <taxon>malvids</taxon>
        <taxon>Myrtales</taxon>
        <taxon>Myrtaceae</taxon>
        <taxon>Myrtoideae</taxon>
        <taxon>Myrteae</taxon>
        <taxon>Australasian group</taxon>
        <taxon>Rhodamnia</taxon>
    </lineage>
</organism>
<feature type="compositionally biased region" description="Polar residues" evidence="1">
    <location>
        <begin position="710"/>
        <end position="721"/>
    </location>
</feature>
<feature type="compositionally biased region" description="Polar residues" evidence="1">
    <location>
        <begin position="754"/>
        <end position="770"/>
    </location>
</feature>
<reference evidence="5" key="1">
    <citation type="submission" date="2025-08" db="UniProtKB">
        <authorList>
            <consortium name="RefSeq"/>
        </authorList>
    </citation>
    <scope>IDENTIFICATION</scope>
    <source>
        <tissue evidence="5">Leaf</tissue>
    </source>
</reference>
<sequence>MAAKLLQTLADDNPDLQKQIGCMTGIFQIFDRPQMIASRRYSHKRLLPGNSQSNDLGIDRESANMYLRQAPDEVNFYKSVNEKQRFSTESSRASFSSTCSSSLSSLECSRTVQPGPSSFDQITFPEAPSRDATVSQSSPSPNLHRKSLDLRDVVKDSMYREARGLSVKTTAREEVTGRKERYRDSLKPLQPPKPTEGSSGDGFEVKRNVPADLNESLKVLTKLQEAPWYFNDVQELSRPMYEARDGAVHLISKVAPRFSYDGKELNCLSFESRETIKSTPKLKELPRLSLDSRESSILSSNSNSKTKLLRSVSKGSCNSNERAQDPAQSCESQKRPPSVVAKLMGLEALPDSASAPNALVGSVKSSSSEPGDSFSIPLTANGLGRPTRNFESLRNSSKEPESPRWRNHDAVMKPISRSPNEPAPWRQMDGNRRTQKLPVKPTEAPQKPIDPYPSVYGEIEKRLKDLEFKQSGKDLRALKQILEAIQAKGLLETRKEEQASHFGTQKDPVGRSRILHQNSRLQRQQNMQSNCGTAPNIGGSESSRSFESPIVIMKPAKLVEKHGFNASSMIPLDAVSNLHKIRSNADSRNYPTSSRPAKDPSPKIGRLESTSSFADKKASGRSTKSTQTSSRPQLVPKENPASSAKSSGSVSLRLQQKKLELERRSRPPTPPSGPNKPRKLYNRQSSESSSPGGRHRHRSSNLHSTDDQLSEISNDSRTPSCQGDDISVHSDSSIVFESQIDAEVISSELPTVGKSKQSPCMESSSYSGTGPKQKKKSILMVDEDETLAELNTAATEYHSPVSVLDSSVHTEDAPTPTKQMVNSFRGNVAYESDYNHVQDQWNATESLQPSGFVTIPTSEVNRRKLQNIELLVQKLRGLNSSHDEERTDYIASLCENAKPDHRYVSEILLASGLLLRDFGSSVTAFQLHPSGHPINPKLFLVLEQTKSSAIIKEDPVCGKDATLKPNQEKIHRKLIFDAVNEILVGKLSFLGVSYDPWLKSEKLARKSFTAQKLLKELCMEIEQLDAKNPSYDFQEEDDGLKSILWEDVLHRSESWTEFNRETSGMVLDIERSIFKDLINEVMIGEMGGSRARPSRRLELFGC</sequence>
<feature type="compositionally biased region" description="Polar residues" evidence="1">
    <location>
        <begin position="110"/>
        <end position="121"/>
    </location>
</feature>
<dbReference type="InterPro" id="IPR032795">
    <property type="entry name" value="DUF3741-assoc"/>
</dbReference>
<feature type="region of interest" description="Disordered" evidence="1">
    <location>
        <begin position="359"/>
        <end position="433"/>
    </location>
</feature>
<proteinExistence type="predicted"/>
<feature type="compositionally biased region" description="Polar residues" evidence="1">
    <location>
        <begin position="313"/>
        <end position="331"/>
    </location>
</feature>
<keyword evidence="4" id="KW-1185">Reference proteome</keyword>
<feature type="region of interest" description="Disordered" evidence="1">
    <location>
        <begin position="170"/>
        <end position="204"/>
    </location>
</feature>
<feature type="compositionally biased region" description="Polar residues" evidence="1">
    <location>
        <begin position="584"/>
        <end position="595"/>
    </location>
</feature>
<feature type="region of interest" description="Disordered" evidence="1">
    <location>
        <begin position="752"/>
        <end position="775"/>
    </location>
</feature>
<dbReference type="GeneID" id="115742801"/>
<feature type="compositionally biased region" description="Basic and acidic residues" evidence="1">
    <location>
        <begin position="170"/>
        <end position="186"/>
    </location>
</feature>
<dbReference type="Pfam" id="PF14309">
    <property type="entry name" value="DUF4378"/>
    <property type="match status" value="1"/>
</dbReference>
<dbReference type="AlphaFoldDB" id="A0A8B8PF49"/>
<evidence type="ECO:0000259" key="3">
    <source>
        <dbReference type="Pfam" id="PF14383"/>
    </source>
</evidence>
<dbReference type="Proteomes" id="UP000827889">
    <property type="component" value="Chromosome 6"/>
</dbReference>
<dbReference type="KEGG" id="rarg:115742801"/>
<feature type="region of interest" description="Disordered" evidence="1">
    <location>
        <begin position="292"/>
        <end position="336"/>
    </location>
</feature>
<feature type="domain" description="DUF4378" evidence="2">
    <location>
        <begin position="900"/>
        <end position="1080"/>
    </location>
</feature>
<dbReference type="GO" id="GO:0051513">
    <property type="term" value="P:regulation of monopolar cell growth"/>
    <property type="evidence" value="ECO:0007669"/>
    <property type="project" value="InterPro"/>
</dbReference>
<evidence type="ECO:0000256" key="1">
    <source>
        <dbReference type="SAM" id="MobiDB-lite"/>
    </source>
</evidence>
<feature type="compositionally biased region" description="Polar residues" evidence="1">
    <location>
        <begin position="132"/>
        <end position="141"/>
    </location>
</feature>
<name>A0A8B8PF49_9MYRT</name>
<evidence type="ECO:0000313" key="4">
    <source>
        <dbReference type="Proteomes" id="UP000827889"/>
    </source>
</evidence>
<accession>A0A8B8PF49</accession>
<feature type="region of interest" description="Disordered" evidence="1">
    <location>
        <begin position="110"/>
        <end position="149"/>
    </location>
</feature>
<dbReference type="InterPro" id="IPR025486">
    <property type="entry name" value="DUF4378"/>
</dbReference>
<evidence type="ECO:0000259" key="2">
    <source>
        <dbReference type="Pfam" id="PF14309"/>
    </source>
</evidence>
<protein>
    <submittedName>
        <fullName evidence="5">Protein LONGIFOLIA 1 isoform X1</fullName>
    </submittedName>
</protein>
<feature type="domain" description="DUF3741" evidence="3">
    <location>
        <begin position="335"/>
        <end position="353"/>
    </location>
</feature>
<dbReference type="RefSeq" id="XP_030533157.2">
    <property type="nucleotide sequence ID" value="XM_030677297.2"/>
</dbReference>
<gene>
    <name evidence="5" type="primary">LOC115742801</name>
</gene>
<feature type="compositionally biased region" description="Polar residues" evidence="1">
    <location>
        <begin position="620"/>
        <end position="632"/>
    </location>
</feature>